<dbReference type="STRING" id="290397.Adeh_2190"/>
<dbReference type="eggNOG" id="ENOG5032YG7">
    <property type="taxonomic scope" value="Bacteria"/>
</dbReference>
<evidence type="ECO:0000256" key="1">
    <source>
        <dbReference type="SAM" id="SignalP"/>
    </source>
</evidence>
<dbReference type="OrthoDB" id="2449873at2"/>
<gene>
    <name evidence="2" type="ordered locus">Adeh_2190</name>
</gene>
<accession>Q2IJX9</accession>
<keyword evidence="1" id="KW-0732">Signal</keyword>
<reference evidence="2" key="1">
    <citation type="submission" date="2006-01" db="EMBL/GenBank/DDBJ databases">
        <title>Complete sequence of Anaeromyxobacter dehalogenans 2CP-C.</title>
        <authorList>
            <consortium name="US DOE Joint Genome Institute"/>
            <person name="Copeland A."/>
            <person name="Lucas S."/>
            <person name="Lapidus A."/>
            <person name="Barry K."/>
            <person name="Detter J.C."/>
            <person name="Glavina T."/>
            <person name="Hammon N."/>
            <person name="Israni S."/>
            <person name="Pitluck S."/>
            <person name="Brettin T."/>
            <person name="Bruce D."/>
            <person name="Han C."/>
            <person name="Tapia R."/>
            <person name="Gilna P."/>
            <person name="Kiss H."/>
            <person name="Schmutz J."/>
            <person name="Larimer F."/>
            <person name="Land M."/>
            <person name="Kyrpides N."/>
            <person name="Anderson I."/>
            <person name="Sanford R.A."/>
            <person name="Ritalahti K.M."/>
            <person name="Thomas H.S."/>
            <person name="Kirby J.R."/>
            <person name="Zhulin I.B."/>
            <person name="Loeffler F.E."/>
            <person name="Richardson P."/>
        </authorList>
    </citation>
    <scope>NUCLEOTIDE SEQUENCE</scope>
    <source>
        <strain evidence="2">2CP-C</strain>
    </source>
</reference>
<dbReference type="KEGG" id="ade:Adeh_2190"/>
<dbReference type="AlphaFoldDB" id="Q2IJX9"/>
<feature type="chain" id="PRO_5004210245" description="Lipoprotein" evidence="1">
    <location>
        <begin position="24"/>
        <end position="201"/>
    </location>
</feature>
<organism evidence="2 3">
    <name type="scientific">Anaeromyxobacter dehalogenans (strain 2CP-C)</name>
    <dbReference type="NCBI Taxonomy" id="290397"/>
    <lineage>
        <taxon>Bacteria</taxon>
        <taxon>Pseudomonadati</taxon>
        <taxon>Myxococcota</taxon>
        <taxon>Myxococcia</taxon>
        <taxon>Myxococcales</taxon>
        <taxon>Cystobacterineae</taxon>
        <taxon>Anaeromyxobacteraceae</taxon>
        <taxon>Anaeromyxobacter</taxon>
    </lineage>
</organism>
<feature type="signal peptide" evidence="1">
    <location>
        <begin position="1"/>
        <end position="23"/>
    </location>
</feature>
<dbReference type="EMBL" id="CP000251">
    <property type="protein sequence ID" value="ABC81960.1"/>
    <property type="molecule type" value="Genomic_DNA"/>
</dbReference>
<protein>
    <recommendedName>
        <fullName evidence="4">Lipoprotein</fullName>
    </recommendedName>
</protein>
<dbReference type="Proteomes" id="UP000001935">
    <property type="component" value="Chromosome"/>
</dbReference>
<evidence type="ECO:0000313" key="2">
    <source>
        <dbReference type="EMBL" id="ABC81960.1"/>
    </source>
</evidence>
<name>Q2IJX9_ANADE</name>
<sequence length="201" mass="20620">MTSRRNRTRFGAMAGAAALAAVAAGCGGQAPEDAAASSSAAAAARAAAESQALAAARAASARYHDVAVAEADGFVPLSPCVSLPGVGAMGIHYINLARLLDPAISADAPEALLYFPTADGLALAGVEYVRPVFHDGAPWIGSTPPAPEDVPPRPSLFGQAFQGPMEGHGPGEPWHYDLHVWVWRNNPAGTFAQWNPALSCP</sequence>
<proteinExistence type="predicted"/>
<evidence type="ECO:0008006" key="4">
    <source>
        <dbReference type="Google" id="ProtNLM"/>
    </source>
</evidence>
<evidence type="ECO:0000313" key="3">
    <source>
        <dbReference type="Proteomes" id="UP000001935"/>
    </source>
</evidence>
<dbReference type="InterPro" id="IPR006311">
    <property type="entry name" value="TAT_signal"/>
</dbReference>
<dbReference type="HOGENOM" id="CLU_119080_1_0_7"/>
<dbReference type="PROSITE" id="PS51318">
    <property type="entry name" value="TAT"/>
    <property type="match status" value="1"/>
</dbReference>
<dbReference type="PROSITE" id="PS51257">
    <property type="entry name" value="PROKAR_LIPOPROTEIN"/>
    <property type="match status" value="1"/>
</dbReference>